<keyword evidence="3" id="KW-1185">Reference proteome</keyword>
<gene>
    <name evidence="2" type="ORF">EH243_12280</name>
</gene>
<dbReference type="Pfam" id="PF12706">
    <property type="entry name" value="Lactamase_B_2"/>
    <property type="match status" value="1"/>
</dbReference>
<evidence type="ECO:0000259" key="1">
    <source>
        <dbReference type="Pfam" id="PF12706"/>
    </source>
</evidence>
<dbReference type="InterPro" id="IPR036866">
    <property type="entry name" value="RibonucZ/Hydroxyglut_hydro"/>
</dbReference>
<dbReference type="GO" id="GO:0016787">
    <property type="term" value="F:hydrolase activity"/>
    <property type="evidence" value="ECO:0007669"/>
    <property type="project" value="UniProtKB-KW"/>
</dbReference>
<reference evidence="2 3" key="1">
    <citation type="submission" date="2018-11" db="EMBL/GenBank/DDBJ databases">
        <title>The draft genome sequence of Amphritea opalescens ANRC-JH13T.</title>
        <authorList>
            <person name="Fang Z."/>
            <person name="Zhang Y."/>
            <person name="Han X."/>
        </authorList>
    </citation>
    <scope>NUCLEOTIDE SEQUENCE [LARGE SCALE GENOMIC DNA]</scope>
    <source>
        <strain evidence="2 3">ANRC-JH13</strain>
    </source>
</reference>
<dbReference type="OrthoDB" id="9803916at2"/>
<name>A0A430KPK7_9GAMM</name>
<dbReference type="Gene3D" id="3.60.15.10">
    <property type="entry name" value="Ribonuclease Z/Hydroxyacylglutathione hydrolase-like"/>
    <property type="match status" value="1"/>
</dbReference>
<organism evidence="2 3">
    <name type="scientific">Amphritea opalescens</name>
    <dbReference type="NCBI Taxonomy" id="2490544"/>
    <lineage>
        <taxon>Bacteria</taxon>
        <taxon>Pseudomonadati</taxon>
        <taxon>Pseudomonadota</taxon>
        <taxon>Gammaproteobacteria</taxon>
        <taxon>Oceanospirillales</taxon>
        <taxon>Oceanospirillaceae</taxon>
        <taxon>Amphritea</taxon>
    </lineage>
</organism>
<dbReference type="SUPFAM" id="SSF56281">
    <property type="entry name" value="Metallo-hydrolase/oxidoreductase"/>
    <property type="match status" value="1"/>
</dbReference>
<evidence type="ECO:0000313" key="3">
    <source>
        <dbReference type="Proteomes" id="UP000283087"/>
    </source>
</evidence>
<protein>
    <submittedName>
        <fullName evidence="2">MBL fold metallo-hydrolase</fullName>
    </submittedName>
</protein>
<comment type="caution">
    <text evidence="2">The sequence shown here is derived from an EMBL/GenBank/DDBJ whole genome shotgun (WGS) entry which is preliminary data.</text>
</comment>
<evidence type="ECO:0000313" key="2">
    <source>
        <dbReference type="EMBL" id="RTE65437.1"/>
    </source>
</evidence>
<proteinExistence type="predicted"/>
<feature type="domain" description="Metallo-beta-lactamase" evidence="1">
    <location>
        <begin position="66"/>
        <end position="207"/>
    </location>
</feature>
<sequence>MADLLLKTTHTDIGLRILGVAGGAGHIYHGRCSSSFLILKDDHPICLIDLGLGVTCRLKDYGYTLPDTLVITHNHTDHAGELPVVLRVESAQQRQLNIVAAAPVAERLKRYRMAEHAELFQPEELANWIAPAPETTTPLVDDLDITFHAAQHSELCFGFVISREGIPLIGYTADSGCFAPLYEALADCRVAIYDARPAGSRWHAGLDEVAPYLNDQAYIIGHDLDEQNIPDDSRLLRPGQYIHLAEDH</sequence>
<dbReference type="InterPro" id="IPR001279">
    <property type="entry name" value="Metallo-B-lactamas"/>
</dbReference>
<keyword evidence="2" id="KW-0378">Hydrolase</keyword>
<dbReference type="AlphaFoldDB" id="A0A430KPK7"/>
<accession>A0A430KPK7</accession>
<dbReference type="Proteomes" id="UP000283087">
    <property type="component" value="Unassembled WGS sequence"/>
</dbReference>
<dbReference type="EMBL" id="RQXW01000010">
    <property type="protein sequence ID" value="RTE65437.1"/>
    <property type="molecule type" value="Genomic_DNA"/>
</dbReference>